<feature type="transmembrane region" description="Helical" evidence="18">
    <location>
        <begin position="1908"/>
        <end position="1927"/>
    </location>
</feature>
<dbReference type="CDD" id="cd00063">
    <property type="entry name" value="FN3"/>
    <property type="match status" value="3"/>
</dbReference>
<sequence>MRKIRTRERFLHVCTWLFGLFAFHFGRTCTTNGLTFNQLLPVQRCRELCQHTLMAMPATSRPSAQQRIEHIESIIADCVTGCEFWNTNQVQSCVSSCKVSSNLQVYTFTTRNQFAFRLSASVQRAKADGLGSESYCTGCYIAECGHLSQVDLLLHSSCFDLHPLPNQAGYEASWIVPEGMDTHPGFSWIVQIKPISPSIHSSIAWTTVETELRHHSNGSRSEFIPQRSFQAFVTYEVNFGLPFKQTRQHILSDRFDLLPLKAKGSFQHPARLQFEAPAQVVNEDHVLLKWSEHLLLFNNSIRFIVEVLNRVTKVLFISEKLNRSYYLLAGLEQKQGYEATVKAIGPQDEILGTSSSVTFELHEFRNRPQVRLIYANATHVSAIADLKDFLVTKPPTQLYVSYSSRISAIAFGEEHLFMALENGRIYQSPAHSGTNELDDKLAFSLSFPVTSMTFEEAKRHIIVASKNKIMSCSLAAKRCETAFQGPEDVIDVVADSANGYLYVSMGTRILKCPLVHLNYESCLTVYLSSSAQPMQLAIDYGSHALLFNYNRTIYGINLFTSSVSDIRSDKLLPGSKRAFDNVVTLGAHNGRIYWLSTPCAERLAPTDNSCLFSEEVNPTSGSLNLNNFILPPGHGELTDLLLSSPSMWHSAPQEWRELRYEVEITDNDNMIFRKAQIMDTTYMHTELTAGKRYLCKVRTCIFQSICSTWVEASGNTFKTSNETAITLAVLTEFHGIVQVDLSGAARTLQPNAFTGEHMTRGITPNSYLIFNGSLVRQQPGDDWSMLLASASKVKAVAYEPIGQEIYWSNDEGIFRQSLRKNNPLQISAEARVQWLKLLPRHGIVVAATIDQVFSIYLTGERHHLHFACNNPNCSVLGLAADEQLNPDDVFYAVRNKDRIELRTSSVVSMGERILAKTESSENLHLNVWENLRELIYLHGKVLLLTSRGDLLGLEDDLRQVSIFPLRLVRHVVIVPTTSPYEAFEAPKCCLEIGVQESNKMNPVPTLYWNDSKRADTTNSSAIAYYNVTTSIQVEPNAGHIAYLLILLGLGNGTLAIVVLTERMHMPLQSVVLGSDKFTVDLTEITLWQRRNIHRQLKSPSAFPETPQNLTMNVAHVRSPSNITAEVRFAWSEPSWNGQPKSYKVYCWKFEANSNSRVYWAKGTEIDWRTWHYYIKDVPRDTDVYCQVSAVNFGKGESKLSHPISISTSESSPAPTVLLVTSNELNFYDLLHRRELAKPVYGHYEAVTYGEDCLFALRSESDGYSLVKLGLHDFVILKKMSLLNDLVEAGSLTYDWVGRRVLLTGRSRKHFHLQGDGIWTVDEFLDSHLKQLLSTQPGYAISDIAYDPFESVAHFLVSFGGKHLLKSWREGTHKLSESKCDISSGAFALRFLEPSNNQPLMYVPTKAGIASASSCDTVVSAEELSGIDMSTVNSLSFDQYNVYVVSGWQVFVFNRTSKRISVMDFDQVKQVRSVSKQYQPMPDLECLILPEVPENLNVSMLSPTSVTVSMSFEQKADKCRFVTTLPATYELTLKPVYTDLERCEGCIHLESETPLFTVDGLRTQTEYEVITHWWNGLTPRQIYTGGLLSQYTSHLVLAENLEALTVAPDKVQLFWMPPELSDKQSTANIRYQIAIQQGGKQISGTIVSCNSAVCSHICDSLEPSSVYFFQVYAIGFTSDQSQPVKPRHIRVQATTYGLPGQIDVTRVNISASRITFQYNVFPNPAIAELRAEYRTIGDNNWRRLHEEVTSSNKSLKVYVIDDVKPSSTYLLRVVSHYVTPYNYANKVYNLKETFVQLLPPASTEDGQNAMAADVTIVETVEGKYLKWNVYNEGILKFVSAFLVSFRSDQQTEWIKVSELPATTFTWQIPSSLSVHDNSAFKVDALFRDGNTSAVGYWAKPSEGMSTSTIALIIFASILLAAIAIVVVICNVRRRRLKPKPAKIKSNMRKSVETKPNSADVLGQIPVADVEALPHILRNCISIKRELGHGAFGEVYEGLAYNLPKFGSKTLPVAVKTLRPNSPASEKIRFIKEAILMSRFDHPNVVALRGVCFETEPHWIILELMEAGDLLKYLRSVRATDSMPSQVSLKDLLSISTDVACGCTYLESIRHVHRDIAARNCLITSRNPSMRVVKIGDFGLTRDLYEEDYYRVEGQGLLPVRWMAPESMIDVRRVVSIEKGQSFNGGPNAFSLDCRSFGVLLWEVVTLGRQPYAGRSNWEVLNHVRIGGRLERPDSCPQEMYAQTNIHDDVTVVIIHRFDIMMACWSFEANDRPTFDVLLNRLLKLREFPEYQSELPFPQFGGSRVVEGSSSGDTEQDSNKGRSDETVQVSTTRSSARFLRNKNASSMSGRDRHRGSSLRLLKRKRKEPVPRPPSKEEINMPPVTSSFSRPPSQVSSSGTESIFLGSDAYEVPLIRSLQNSARENERIAKRENEAGHRNWALDVEDSGRSSEASSRTYDKLEGEERMKPQKAKAPPVPDSSFSRPPRRHKRSSGGSSEQQDHREPVEQGKYENFPQKEFSLKI</sequence>
<dbReference type="InterPro" id="IPR036116">
    <property type="entry name" value="FN3_sf"/>
</dbReference>
<dbReference type="SUPFAM" id="SSF49265">
    <property type="entry name" value="Fibronectin type III"/>
    <property type="match status" value="2"/>
</dbReference>
<evidence type="ECO:0000256" key="1">
    <source>
        <dbReference type="ARBA" id="ARBA00004479"/>
    </source>
</evidence>
<dbReference type="PRINTS" id="PR00109">
    <property type="entry name" value="TYRKINASE"/>
</dbReference>
<feature type="domain" description="Protein kinase" evidence="19">
    <location>
        <begin position="1979"/>
        <end position="2287"/>
    </location>
</feature>
<evidence type="ECO:0000256" key="3">
    <source>
        <dbReference type="ARBA" id="ARBA00022553"/>
    </source>
</evidence>
<keyword evidence="10 16" id="KW-0067">ATP-binding</keyword>
<dbReference type="GO" id="GO:0043235">
    <property type="term" value="C:receptor complex"/>
    <property type="evidence" value="ECO:0007669"/>
    <property type="project" value="TreeGrafter"/>
</dbReference>
<evidence type="ECO:0000313" key="22">
    <source>
        <dbReference type="Proteomes" id="UP000030764"/>
    </source>
</evidence>
<evidence type="ECO:0000256" key="13">
    <source>
        <dbReference type="ARBA" id="ARBA00023137"/>
    </source>
</evidence>
<evidence type="ECO:0000256" key="2">
    <source>
        <dbReference type="ARBA" id="ARBA00011902"/>
    </source>
</evidence>
<dbReference type="PROSITE" id="PS50853">
    <property type="entry name" value="FN3"/>
    <property type="match status" value="2"/>
</dbReference>
<evidence type="ECO:0000256" key="9">
    <source>
        <dbReference type="ARBA" id="ARBA00022777"/>
    </source>
</evidence>
<dbReference type="InterPro" id="IPR017441">
    <property type="entry name" value="Protein_kinase_ATP_BS"/>
</dbReference>
<feature type="binding site" evidence="16">
    <location>
        <position position="2014"/>
    </location>
    <ligand>
        <name>ATP</name>
        <dbReference type="ChEBI" id="CHEBI:30616"/>
    </ligand>
</feature>
<evidence type="ECO:0000256" key="8">
    <source>
        <dbReference type="ARBA" id="ARBA00022741"/>
    </source>
</evidence>
<dbReference type="Gene3D" id="1.10.510.10">
    <property type="entry name" value="Transferase(Phosphotransferase) domain 1"/>
    <property type="match status" value="1"/>
</dbReference>
<feature type="compositionally biased region" description="Basic and acidic residues" evidence="17">
    <location>
        <begin position="2454"/>
        <end position="2465"/>
    </location>
</feature>
<dbReference type="InterPro" id="IPR002011">
    <property type="entry name" value="Tyr_kinase_rcpt_2_CS"/>
</dbReference>
<dbReference type="PROSITE" id="PS50011">
    <property type="entry name" value="PROTEIN_KINASE_DOM"/>
    <property type="match status" value="1"/>
</dbReference>
<keyword evidence="14" id="KW-0325">Glycoprotein</keyword>
<dbReference type="EMBL" id="KL363220">
    <property type="protein sequence ID" value="KFD53100.1"/>
    <property type="molecule type" value="Genomic_DNA"/>
</dbReference>
<evidence type="ECO:0000256" key="17">
    <source>
        <dbReference type="SAM" id="MobiDB-lite"/>
    </source>
</evidence>
<dbReference type="InterPro" id="IPR013783">
    <property type="entry name" value="Ig-like_fold"/>
</dbReference>
<dbReference type="InterPro" id="IPR050122">
    <property type="entry name" value="RTK"/>
</dbReference>
<reference evidence="21 22" key="1">
    <citation type="journal article" date="2014" name="Nat. Genet.">
        <title>Genome and transcriptome of the porcine whipworm Trichuris suis.</title>
        <authorList>
            <person name="Jex A.R."/>
            <person name="Nejsum P."/>
            <person name="Schwarz E.M."/>
            <person name="Hu L."/>
            <person name="Young N.D."/>
            <person name="Hall R.S."/>
            <person name="Korhonen P.K."/>
            <person name="Liao S."/>
            <person name="Thamsborg S."/>
            <person name="Xia J."/>
            <person name="Xu P."/>
            <person name="Wang S."/>
            <person name="Scheerlinck J.P."/>
            <person name="Hofmann A."/>
            <person name="Sternberg P.W."/>
            <person name="Wang J."/>
            <person name="Gasser R.B."/>
        </authorList>
    </citation>
    <scope>NUCLEOTIDE SEQUENCE [LARGE SCALE GENOMIC DNA]</scope>
    <source>
        <strain evidence="21">DCEP-RM93M</strain>
    </source>
</reference>
<dbReference type="PROSITE" id="PS00239">
    <property type="entry name" value="RECEPTOR_TYR_KIN_II"/>
    <property type="match status" value="1"/>
</dbReference>
<dbReference type="Gene3D" id="3.30.200.20">
    <property type="entry name" value="Phosphorylase Kinase, domain 1"/>
    <property type="match status" value="1"/>
</dbReference>
<dbReference type="PANTHER" id="PTHR24416:SF525">
    <property type="entry name" value="INSULIN-LIKE RECEPTOR"/>
    <property type="match status" value="1"/>
</dbReference>
<evidence type="ECO:0000259" key="19">
    <source>
        <dbReference type="PROSITE" id="PS50011"/>
    </source>
</evidence>
<dbReference type="InterPro" id="IPR001245">
    <property type="entry name" value="Ser-Thr/Tyr_kinase_cat_dom"/>
</dbReference>
<evidence type="ECO:0000256" key="10">
    <source>
        <dbReference type="ARBA" id="ARBA00022840"/>
    </source>
</evidence>
<keyword evidence="4" id="KW-0808">Transferase</keyword>
<feature type="region of interest" description="Disordered" evidence="17">
    <location>
        <begin position="2297"/>
        <end position="2397"/>
    </location>
</feature>
<dbReference type="GO" id="GO:0004714">
    <property type="term" value="F:transmembrane receptor protein tyrosine kinase activity"/>
    <property type="evidence" value="ECO:0007669"/>
    <property type="project" value="UniProtKB-EC"/>
</dbReference>
<dbReference type="Proteomes" id="UP000030764">
    <property type="component" value="Unassembled WGS sequence"/>
</dbReference>
<feature type="compositionally biased region" description="Basic and acidic residues" evidence="17">
    <location>
        <begin position="2365"/>
        <end position="2376"/>
    </location>
</feature>
<dbReference type="InterPro" id="IPR000719">
    <property type="entry name" value="Prot_kinase_dom"/>
</dbReference>
<evidence type="ECO:0000256" key="6">
    <source>
        <dbReference type="ARBA" id="ARBA00022729"/>
    </source>
</evidence>
<dbReference type="SUPFAM" id="SSF56112">
    <property type="entry name" value="Protein kinase-like (PK-like)"/>
    <property type="match status" value="1"/>
</dbReference>
<dbReference type="GO" id="GO:0007169">
    <property type="term" value="P:cell surface receptor protein tyrosine kinase signaling pathway"/>
    <property type="evidence" value="ECO:0007669"/>
    <property type="project" value="InterPro"/>
</dbReference>
<evidence type="ECO:0000256" key="12">
    <source>
        <dbReference type="ARBA" id="ARBA00023136"/>
    </source>
</evidence>
<feature type="domain" description="Fibronectin type-III" evidence="20">
    <location>
        <begin position="1105"/>
        <end position="1210"/>
    </location>
</feature>
<evidence type="ECO:0000256" key="7">
    <source>
        <dbReference type="ARBA" id="ARBA00022737"/>
    </source>
</evidence>
<evidence type="ECO:0000313" key="21">
    <source>
        <dbReference type="EMBL" id="KFD53100.1"/>
    </source>
</evidence>
<feature type="compositionally biased region" description="Low complexity" evidence="17">
    <location>
        <begin position="2299"/>
        <end position="2310"/>
    </location>
</feature>
<comment type="subcellular location">
    <subcellularLocation>
        <location evidence="1">Membrane</location>
        <topology evidence="1">Single-pass type I membrane protein</topology>
    </subcellularLocation>
</comment>
<dbReference type="SMART" id="SM00060">
    <property type="entry name" value="FN3"/>
    <property type="match status" value="4"/>
</dbReference>
<keyword evidence="12 18" id="KW-0472">Membrane</keyword>
<evidence type="ECO:0000256" key="18">
    <source>
        <dbReference type="SAM" id="Phobius"/>
    </source>
</evidence>
<keyword evidence="13" id="KW-0829">Tyrosine-protein kinase</keyword>
<accession>A0A085M7A4</accession>
<feature type="compositionally biased region" description="Basic residues" evidence="17">
    <location>
        <begin position="2349"/>
        <end position="2364"/>
    </location>
</feature>
<evidence type="ECO:0000256" key="4">
    <source>
        <dbReference type="ARBA" id="ARBA00022679"/>
    </source>
</evidence>
<comment type="catalytic activity">
    <reaction evidence="15">
        <text>L-tyrosyl-[protein] + ATP = O-phospho-L-tyrosyl-[protein] + ADP + H(+)</text>
        <dbReference type="Rhea" id="RHEA:10596"/>
        <dbReference type="Rhea" id="RHEA-COMP:10136"/>
        <dbReference type="Rhea" id="RHEA-COMP:20101"/>
        <dbReference type="ChEBI" id="CHEBI:15378"/>
        <dbReference type="ChEBI" id="CHEBI:30616"/>
        <dbReference type="ChEBI" id="CHEBI:46858"/>
        <dbReference type="ChEBI" id="CHEBI:61978"/>
        <dbReference type="ChEBI" id="CHEBI:456216"/>
        <dbReference type="EC" id="2.7.10.1"/>
    </reaction>
</comment>
<feature type="compositionally biased region" description="Basic and acidic residues" evidence="17">
    <location>
        <begin position="2496"/>
        <end position="2507"/>
    </location>
</feature>
<keyword evidence="8 16" id="KW-0547">Nucleotide-binding</keyword>
<evidence type="ECO:0000256" key="11">
    <source>
        <dbReference type="ARBA" id="ARBA00022989"/>
    </source>
</evidence>
<dbReference type="PANTHER" id="PTHR24416">
    <property type="entry name" value="TYROSINE-PROTEIN KINASE RECEPTOR"/>
    <property type="match status" value="1"/>
</dbReference>
<feature type="region of interest" description="Disordered" evidence="17">
    <location>
        <begin position="2414"/>
        <end position="2520"/>
    </location>
</feature>
<name>A0A085M7A4_9BILA</name>
<dbReference type="GO" id="GO:0005886">
    <property type="term" value="C:plasma membrane"/>
    <property type="evidence" value="ECO:0007669"/>
    <property type="project" value="TreeGrafter"/>
</dbReference>
<keyword evidence="11 18" id="KW-1133">Transmembrane helix</keyword>
<dbReference type="EC" id="2.7.10.1" evidence="2"/>
<dbReference type="PROSITE" id="PS00107">
    <property type="entry name" value="PROTEIN_KINASE_ATP"/>
    <property type="match status" value="1"/>
</dbReference>
<evidence type="ECO:0000256" key="14">
    <source>
        <dbReference type="ARBA" id="ARBA00023180"/>
    </source>
</evidence>
<dbReference type="Gene3D" id="2.60.40.10">
    <property type="entry name" value="Immunoglobulins"/>
    <property type="match status" value="2"/>
</dbReference>
<proteinExistence type="predicted"/>
<feature type="compositionally biased region" description="Basic and acidic residues" evidence="17">
    <location>
        <begin position="2420"/>
        <end position="2434"/>
    </location>
</feature>
<dbReference type="Pfam" id="PF07714">
    <property type="entry name" value="PK_Tyr_Ser-Thr"/>
    <property type="match status" value="1"/>
</dbReference>
<dbReference type="GO" id="GO:0005524">
    <property type="term" value="F:ATP binding"/>
    <property type="evidence" value="ECO:0007669"/>
    <property type="project" value="UniProtKB-UniRule"/>
</dbReference>
<keyword evidence="9" id="KW-0418">Kinase</keyword>
<organism evidence="21 22">
    <name type="scientific">Trichuris suis</name>
    <name type="common">pig whipworm</name>
    <dbReference type="NCBI Taxonomy" id="68888"/>
    <lineage>
        <taxon>Eukaryota</taxon>
        <taxon>Metazoa</taxon>
        <taxon>Ecdysozoa</taxon>
        <taxon>Nematoda</taxon>
        <taxon>Enoplea</taxon>
        <taxon>Dorylaimia</taxon>
        <taxon>Trichinellida</taxon>
        <taxon>Trichuridae</taxon>
        <taxon>Trichuris</taxon>
    </lineage>
</organism>
<dbReference type="InterPro" id="IPR020635">
    <property type="entry name" value="Tyr_kinase_cat_dom"/>
</dbReference>
<feature type="domain" description="Fibronectin type-III" evidence="20">
    <location>
        <begin position="1596"/>
        <end position="1693"/>
    </location>
</feature>
<feature type="compositionally biased region" description="Low complexity" evidence="17">
    <location>
        <begin position="2383"/>
        <end position="2395"/>
    </location>
</feature>
<gene>
    <name evidence="21" type="ORF">M513_06014</name>
</gene>
<feature type="compositionally biased region" description="Polar residues" evidence="17">
    <location>
        <begin position="2324"/>
        <end position="2333"/>
    </location>
</feature>
<keyword evidence="5 18" id="KW-0812">Transmembrane</keyword>
<protein>
    <recommendedName>
        <fullName evidence="2">receptor protein-tyrosine kinase</fullName>
        <ecNumber evidence="2">2.7.10.1</ecNumber>
    </recommendedName>
</protein>
<dbReference type="InterPro" id="IPR011009">
    <property type="entry name" value="Kinase-like_dom_sf"/>
</dbReference>
<evidence type="ECO:0000256" key="15">
    <source>
        <dbReference type="ARBA" id="ARBA00051243"/>
    </source>
</evidence>
<evidence type="ECO:0000256" key="5">
    <source>
        <dbReference type="ARBA" id="ARBA00022692"/>
    </source>
</evidence>
<keyword evidence="22" id="KW-1185">Reference proteome</keyword>
<keyword evidence="6" id="KW-0732">Signal</keyword>
<dbReference type="SUPFAM" id="SSF63825">
    <property type="entry name" value="YWTD domain"/>
    <property type="match status" value="1"/>
</dbReference>
<dbReference type="SMART" id="SM00219">
    <property type="entry name" value="TyrKc"/>
    <property type="match status" value="1"/>
</dbReference>
<keyword evidence="7" id="KW-0677">Repeat</keyword>
<dbReference type="InterPro" id="IPR003961">
    <property type="entry name" value="FN3_dom"/>
</dbReference>
<keyword evidence="3" id="KW-0597">Phosphoprotein</keyword>
<dbReference type="Pfam" id="PF25494">
    <property type="entry name" value="Beta-prop_Rol-3"/>
    <property type="match status" value="1"/>
</dbReference>
<evidence type="ECO:0000256" key="16">
    <source>
        <dbReference type="PROSITE-ProRule" id="PRU10141"/>
    </source>
</evidence>
<evidence type="ECO:0000259" key="20">
    <source>
        <dbReference type="PROSITE" id="PS50853"/>
    </source>
</evidence>
<dbReference type="InterPro" id="IPR057329">
    <property type="entry name" value="Beta-prop_Rol-3"/>
</dbReference>